<proteinExistence type="predicted"/>
<dbReference type="InterPro" id="IPR023214">
    <property type="entry name" value="HAD_sf"/>
</dbReference>
<evidence type="ECO:0000313" key="1">
    <source>
        <dbReference type="EMBL" id="GAA3573193.1"/>
    </source>
</evidence>
<gene>
    <name evidence="1" type="ORF">GCM10022235_48270</name>
</gene>
<dbReference type="GO" id="GO:0016787">
    <property type="term" value="F:hydrolase activity"/>
    <property type="evidence" value="ECO:0007669"/>
    <property type="project" value="UniProtKB-KW"/>
</dbReference>
<dbReference type="CDD" id="cd01427">
    <property type="entry name" value="HAD_like"/>
    <property type="match status" value="1"/>
</dbReference>
<comment type="caution">
    <text evidence="1">The sequence shown here is derived from an EMBL/GenBank/DDBJ whole genome shotgun (WGS) entry which is preliminary data.</text>
</comment>
<dbReference type="InterPro" id="IPR006439">
    <property type="entry name" value="HAD-SF_hydro_IA"/>
</dbReference>
<dbReference type="NCBIfam" id="TIGR01509">
    <property type="entry name" value="HAD-SF-IA-v3"/>
    <property type="match status" value="1"/>
</dbReference>
<organism evidence="1 2">
    <name type="scientific">Kribbella ginsengisoli</name>
    <dbReference type="NCBI Taxonomy" id="363865"/>
    <lineage>
        <taxon>Bacteria</taxon>
        <taxon>Bacillati</taxon>
        <taxon>Actinomycetota</taxon>
        <taxon>Actinomycetes</taxon>
        <taxon>Propionibacteriales</taxon>
        <taxon>Kribbellaceae</taxon>
        <taxon>Kribbella</taxon>
    </lineage>
</organism>
<keyword evidence="2" id="KW-1185">Reference proteome</keyword>
<dbReference type="PANTHER" id="PTHR43434">
    <property type="entry name" value="PHOSPHOGLYCOLATE PHOSPHATASE"/>
    <property type="match status" value="1"/>
</dbReference>
<dbReference type="PANTHER" id="PTHR43434:SF1">
    <property type="entry name" value="PHOSPHOGLYCOLATE PHOSPHATASE"/>
    <property type="match status" value="1"/>
</dbReference>
<dbReference type="RefSeq" id="WP_344844204.1">
    <property type="nucleotide sequence ID" value="NZ_BAABAA010000007.1"/>
</dbReference>
<dbReference type="Proteomes" id="UP001501222">
    <property type="component" value="Unassembled WGS sequence"/>
</dbReference>
<evidence type="ECO:0000313" key="2">
    <source>
        <dbReference type="Proteomes" id="UP001501222"/>
    </source>
</evidence>
<dbReference type="Gene3D" id="3.40.50.1000">
    <property type="entry name" value="HAD superfamily/HAD-like"/>
    <property type="match status" value="1"/>
</dbReference>
<protein>
    <submittedName>
        <fullName evidence="1">HAD family hydrolase</fullName>
    </submittedName>
</protein>
<reference evidence="2" key="1">
    <citation type="journal article" date="2019" name="Int. J. Syst. Evol. Microbiol.">
        <title>The Global Catalogue of Microorganisms (GCM) 10K type strain sequencing project: providing services to taxonomists for standard genome sequencing and annotation.</title>
        <authorList>
            <consortium name="The Broad Institute Genomics Platform"/>
            <consortium name="The Broad Institute Genome Sequencing Center for Infectious Disease"/>
            <person name="Wu L."/>
            <person name="Ma J."/>
        </authorList>
    </citation>
    <scope>NUCLEOTIDE SEQUENCE [LARGE SCALE GENOMIC DNA]</scope>
    <source>
        <strain evidence="2">JCM 16928</strain>
    </source>
</reference>
<dbReference type="EMBL" id="BAABAA010000007">
    <property type="protein sequence ID" value="GAA3573193.1"/>
    <property type="molecule type" value="Genomic_DNA"/>
</dbReference>
<dbReference type="Pfam" id="PF00702">
    <property type="entry name" value="Hydrolase"/>
    <property type="match status" value="1"/>
</dbReference>
<dbReference type="SFLD" id="SFLDG01129">
    <property type="entry name" value="C1.5:_HAD__Beta-PGM__Phosphata"/>
    <property type="match status" value="1"/>
</dbReference>
<name>A0ABP6XVC4_9ACTN</name>
<accession>A0ABP6XVC4</accession>
<keyword evidence="1" id="KW-0378">Hydrolase</keyword>
<dbReference type="InterPro" id="IPR036412">
    <property type="entry name" value="HAD-like_sf"/>
</dbReference>
<dbReference type="InterPro" id="IPR050155">
    <property type="entry name" value="HAD-like_hydrolase_sf"/>
</dbReference>
<dbReference type="SUPFAM" id="SSF56784">
    <property type="entry name" value="HAD-like"/>
    <property type="match status" value="1"/>
</dbReference>
<dbReference type="SFLD" id="SFLDS00003">
    <property type="entry name" value="Haloacid_Dehalogenase"/>
    <property type="match status" value="1"/>
</dbReference>
<dbReference type="NCBIfam" id="TIGR01549">
    <property type="entry name" value="HAD-SF-IA-v1"/>
    <property type="match status" value="1"/>
</dbReference>
<sequence>MTTDPLAQILRSAEGVLFDFDGPICSLFDGYPAPQITQELRELARQIRGELAPTLEQASSPHELLLAAADDSELAQQLEAALQKAELTAIETARPTPGAAESIAACTASGRLVAIVSNNYAKAVVEYLARVGLTEGVAHIEGRNPADPTLMKPAPHLIDRAIRTLGVYPSSCVFIGDQTTDIEAGRAAGVSTIGYANKPGKTEAFKEASAVLTDMFDLAEAIR</sequence>